<evidence type="ECO:0000256" key="3">
    <source>
        <dbReference type="ARBA" id="ARBA00022763"/>
    </source>
</evidence>
<dbReference type="SUPFAM" id="SSF50249">
    <property type="entry name" value="Nucleic acid-binding proteins"/>
    <property type="match status" value="1"/>
</dbReference>
<dbReference type="HAMAP" id="MF_00201">
    <property type="entry name" value="RecO"/>
    <property type="match status" value="1"/>
</dbReference>
<dbReference type="NCBIfam" id="TIGR00613">
    <property type="entry name" value="reco"/>
    <property type="match status" value="1"/>
</dbReference>
<comment type="function">
    <text evidence="7">Involved in DNA repair and RecF pathway recombination.</text>
</comment>
<dbReference type="STRING" id="54915.ADS79_09325"/>
<evidence type="ECO:0000256" key="7">
    <source>
        <dbReference type="HAMAP-Rule" id="MF_00201"/>
    </source>
</evidence>
<dbReference type="InterPro" id="IPR037278">
    <property type="entry name" value="ARFGAP/RecO"/>
</dbReference>
<gene>
    <name evidence="7 9" type="primary">recO</name>
    <name evidence="10" type="ORF">ADS79_09325</name>
    <name evidence="9" type="ORF">BRE01_65110</name>
</gene>
<dbReference type="Gene3D" id="1.20.1440.120">
    <property type="entry name" value="Recombination protein O, C-terminal domain"/>
    <property type="match status" value="1"/>
</dbReference>
<dbReference type="Proteomes" id="UP000319578">
    <property type="component" value="Unassembled WGS sequence"/>
</dbReference>
<evidence type="ECO:0000256" key="1">
    <source>
        <dbReference type="ARBA" id="ARBA00007452"/>
    </source>
</evidence>
<dbReference type="Pfam" id="PF02565">
    <property type="entry name" value="RecO_C"/>
    <property type="match status" value="1"/>
</dbReference>
<reference evidence="11" key="1">
    <citation type="submission" date="2015-07" db="EMBL/GenBank/DDBJ databases">
        <title>Genome sequencing project for genomic taxonomy and phylogenomics of Bacillus-like bacteria.</title>
        <authorList>
            <person name="Liu B."/>
            <person name="Wang J."/>
            <person name="Zhu Y."/>
            <person name="Liu G."/>
            <person name="Chen Q."/>
            <person name="Chen Z."/>
            <person name="Lan J."/>
            <person name="Che J."/>
            <person name="Ge C."/>
            <person name="Shi H."/>
            <person name="Pan Z."/>
            <person name="Liu X."/>
        </authorList>
    </citation>
    <scope>NUCLEOTIDE SEQUENCE [LARGE SCALE GENOMIC DNA]</scope>
    <source>
        <strain evidence="11">DSM 9887</strain>
    </source>
</reference>
<dbReference type="AlphaFoldDB" id="A0A0K9YZF9"/>
<evidence type="ECO:0000313" key="10">
    <source>
        <dbReference type="EMBL" id="KNB74094.1"/>
    </source>
</evidence>
<dbReference type="InterPro" id="IPR042242">
    <property type="entry name" value="RecO_C"/>
</dbReference>
<dbReference type="PATRIC" id="fig|54915.3.peg.7343"/>
<evidence type="ECO:0000313" key="9">
    <source>
        <dbReference type="EMBL" id="GED72809.1"/>
    </source>
</evidence>
<dbReference type="PANTHER" id="PTHR33991">
    <property type="entry name" value="DNA REPAIR PROTEIN RECO"/>
    <property type="match status" value="1"/>
</dbReference>
<keyword evidence="4 7" id="KW-0233">DNA recombination</keyword>
<dbReference type="GO" id="GO:0006310">
    <property type="term" value="P:DNA recombination"/>
    <property type="evidence" value="ECO:0007669"/>
    <property type="project" value="UniProtKB-UniRule"/>
</dbReference>
<sequence length="258" mass="28985">MLVKWEGIVIRSVDYGESSKVVTLFTRENGKLGLMARGAKKTKSRLAAVSQLFSHGYYLCKAGPGTGMPDLSQGDIMNSFRELRQSLSTTAYAAYIAELLDRLTHEREPNPFLFQLLLQTFGHLDEGRDPEILCRIFETKMLMVAGISPQLSACVNCGAQREPYAISVTQGGLLCPVCLPSDPYALAVTASTWKLLRLFQVFDLERLGDIEVKPATRNQLKHVIRSFMDEHLDIRLKSRAFLEQLERMERLTQPGQSD</sequence>
<keyword evidence="3 7" id="KW-0227">DNA damage</keyword>
<reference evidence="9 12" key="3">
    <citation type="submission" date="2019-06" db="EMBL/GenBank/DDBJ databases">
        <title>Whole genome shotgun sequence of Brevibacillus reuszeri NBRC 15719.</title>
        <authorList>
            <person name="Hosoyama A."/>
            <person name="Uohara A."/>
            <person name="Ohji S."/>
            <person name="Ichikawa N."/>
        </authorList>
    </citation>
    <scope>NUCLEOTIDE SEQUENCE [LARGE SCALE GENOMIC DNA]</scope>
    <source>
        <strain evidence="9 12">NBRC 15719</strain>
    </source>
</reference>
<dbReference type="RefSeq" id="WP_049738110.1">
    <property type="nucleotide sequence ID" value="NZ_BJON01000035.1"/>
</dbReference>
<dbReference type="EMBL" id="LGIQ01000005">
    <property type="protein sequence ID" value="KNB74094.1"/>
    <property type="molecule type" value="Genomic_DNA"/>
</dbReference>
<dbReference type="InterPro" id="IPR022572">
    <property type="entry name" value="DNA_rep/recomb_RecO_N"/>
</dbReference>
<evidence type="ECO:0000313" key="12">
    <source>
        <dbReference type="Proteomes" id="UP000319578"/>
    </source>
</evidence>
<dbReference type="OrthoDB" id="9797083at2"/>
<proteinExistence type="inferred from homology"/>
<dbReference type="GO" id="GO:0006302">
    <property type="term" value="P:double-strand break repair"/>
    <property type="evidence" value="ECO:0007669"/>
    <property type="project" value="TreeGrafter"/>
</dbReference>
<dbReference type="EMBL" id="BJON01000035">
    <property type="protein sequence ID" value="GED72809.1"/>
    <property type="molecule type" value="Genomic_DNA"/>
</dbReference>
<protein>
    <recommendedName>
        <fullName evidence="2 7">DNA repair protein RecO</fullName>
    </recommendedName>
    <alternativeName>
        <fullName evidence="6 7">Recombination protein O</fullName>
    </alternativeName>
</protein>
<dbReference type="GO" id="GO:0043590">
    <property type="term" value="C:bacterial nucleoid"/>
    <property type="evidence" value="ECO:0007669"/>
    <property type="project" value="TreeGrafter"/>
</dbReference>
<feature type="domain" description="DNA replication/recombination mediator RecO N-terminal" evidence="8">
    <location>
        <begin position="1"/>
        <end position="80"/>
    </location>
</feature>
<dbReference type="InterPro" id="IPR012340">
    <property type="entry name" value="NA-bd_OB-fold"/>
</dbReference>
<evidence type="ECO:0000256" key="6">
    <source>
        <dbReference type="ARBA" id="ARBA00033409"/>
    </source>
</evidence>
<comment type="similarity">
    <text evidence="1 7">Belongs to the RecO family.</text>
</comment>
<dbReference type="SUPFAM" id="SSF57863">
    <property type="entry name" value="ArfGap/RecO-like zinc finger"/>
    <property type="match status" value="1"/>
</dbReference>
<dbReference type="Proteomes" id="UP000036834">
    <property type="component" value="Unassembled WGS sequence"/>
</dbReference>
<accession>A0A0K9YZF9</accession>
<dbReference type="InterPro" id="IPR003717">
    <property type="entry name" value="RecO"/>
</dbReference>
<name>A0A0K9YZF9_9BACL</name>
<evidence type="ECO:0000256" key="2">
    <source>
        <dbReference type="ARBA" id="ARBA00021310"/>
    </source>
</evidence>
<dbReference type="Pfam" id="PF11967">
    <property type="entry name" value="RecO_N"/>
    <property type="match status" value="1"/>
</dbReference>
<evidence type="ECO:0000256" key="5">
    <source>
        <dbReference type="ARBA" id="ARBA00023204"/>
    </source>
</evidence>
<organism evidence="10 11">
    <name type="scientific">Brevibacillus reuszeri</name>
    <dbReference type="NCBI Taxonomy" id="54915"/>
    <lineage>
        <taxon>Bacteria</taxon>
        <taxon>Bacillati</taxon>
        <taxon>Bacillota</taxon>
        <taxon>Bacilli</taxon>
        <taxon>Bacillales</taxon>
        <taxon>Paenibacillaceae</taxon>
        <taxon>Brevibacillus</taxon>
    </lineage>
</organism>
<comment type="caution">
    <text evidence="10">The sequence shown here is derived from an EMBL/GenBank/DDBJ whole genome shotgun (WGS) entry which is preliminary data.</text>
</comment>
<keyword evidence="12" id="KW-1185">Reference proteome</keyword>
<dbReference type="PANTHER" id="PTHR33991:SF1">
    <property type="entry name" value="DNA REPAIR PROTEIN RECO"/>
    <property type="match status" value="1"/>
</dbReference>
<evidence type="ECO:0000256" key="4">
    <source>
        <dbReference type="ARBA" id="ARBA00023172"/>
    </source>
</evidence>
<evidence type="ECO:0000259" key="8">
    <source>
        <dbReference type="Pfam" id="PF11967"/>
    </source>
</evidence>
<keyword evidence="5 7" id="KW-0234">DNA repair</keyword>
<evidence type="ECO:0000313" key="11">
    <source>
        <dbReference type="Proteomes" id="UP000036834"/>
    </source>
</evidence>
<reference evidence="10" key="2">
    <citation type="submission" date="2015-07" db="EMBL/GenBank/DDBJ databases">
        <title>MeaNS - Measles Nucleotide Surveillance Program.</title>
        <authorList>
            <person name="Tran T."/>
            <person name="Druce J."/>
        </authorList>
    </citation>
    <scope>NUCLEOTIDE SEQUENCE</scope>
    <source>
        <strain evidence="10">DSM 9887</strain>
    </source>
</reference>
<dbReference type="Gene3D" id="2.40.50.140">
    <property type="entry name" value="Nucleic acid-binding proteins"/>
    <property type="match status" value="1"/>
</dbReference>